<gene>
    <name evidence="2" type="ORF">Poly51_03810</name>
</gene>
<sequence length="179" mass="20501">MQLIINLPSREQTMDFHRRRWDEVVRDRDLARLGQRIETNAWGQIVMTPPARFIHSRRQSKIASQLEVAMRGYSATECGLITGDGVKVVDVVWLSPERFSDLGDQNVLETSPEICVEILSPSNSDEEIQNKFRLYFDAGAQECWTCDEDGRMSYYEKSLPNDPKPTSTLCPNFPNTITD</sequence>
<dbReference type="PANTHER" id="PTHR34107:SF4">
    <property type="entry name" value="SLL1222 PROTEIN"/>
    <property type="match status" value="1"/>
</dbReference>
<evidence type="ECO:0000313" key="3">
    <source>
        <dbReference type="Proteomes" id="UP000318288"/>
    </source>
</evidence>
<dbReference type="SUPFAM" id="SSF52980">
    <property type="entry name" value="Restriction endonuclease-like"/>
    <property type="match status" value="1"/>
</dbReference>
<proteinExistence type="predicted"/>
<evidence type="ECO:0000313" key="2">
    <source>
        <dbReference type="EMBL" id="TWU60107.1"/>
    </source>
</evidence>
<dbReference type="Pfam" id="PF05685">
    <property type="entry name" value="Uma2"/>
    <property type="match status" value="1"/>
</dbReference>
<dbReference type="Proteomes" id="UP000318288">
    <property type="component" value="Unassembled WGS sequence"/>
</dbReference>
<dbReference type="EMBL" id="SJPW01000001">
    <property type="protein sequence ID" value="TWU60107.1"/>
    <property type="molecule type" value="Genomic_DNA"/>
</dbReference>
<dbReference type="AlphaFoldDB" id="A0A5C6FJ38"/>
<comment type="caution">
    <text evidence="2">The sequence shown here is derived from an EMBL/GenBank/DDBJ whole genome shotgun (WGS) entry which is preliminary data.</text>
</comment>
<dbReference type="InterPro" id="IPR011335">
    <property type="entry name" value="Restrct_endonuc-II-like"/>
</dbReference>
<dbReference type="InterPro" id="IPR012296">
    <property type="entry name" value="Nuclease_put_TT1808"/>
</dbReference>
<reference evidence="2 3" key="1">
    <citation type="submission" date="2019-02" db="EMBL/GenBank/DDBJ databases">
        <title>Deep-cultivation of Planctomycetes and their phenomic and genomic characterization uncovers novel biology.</title>
        <authorList>
            <person name="Wiegand S."/>
            <person name="Jogler M."/>
            <person name="Boedeker C."/>
            <person name="Pinto D."/>
            <person name="Vollmers J."/>
            <person name="Rivas-Marin E."/>
            <person name="Kohn T."/>
            <person name="Peeters S.H."/>
            <person name="Heuer A."/>
            <person name="Rast P."/>
            <person name="Oberbeckmann S."/>
            <person name="Bunk B."/>
            <person name="Jeske O."/>
            <person name="Meyerdierks A."/>
            <person name="Storesund J.E."/>
            <person name="Kallscheuer N."/>
            <person name="Luecker S."/>
            <person name="Lage O.M."/>
            <person name="Pohl T."/>
            <person name="Merkel B.J."/>
            <person name="Hornburger P."/>
            <person name="Mueller R.-W."/>
            <person name="Bruemmer F."/>
            <person name="Labrenz M."/>
            <person name="Spormann A.M."/>
            <person name="Op Den Camp H."/>
            <person name="Overmann J."/>
            <person name="Amann R."/>
            <person name="Jetten M.S.M."/>
            <person name="Mascher T."/>
            <person name="Medema M.H."/>
            <person name="Devos D.P."/>
            <person name="Kaster A.-K."/>
            <person name="Ovreas L."/>
            <person name="Rohde M."/>
            <person name="Galperin M.Y."/>
            <person name="Jogler C."/>
        </authorList>
    </citation>
    <scope>NUCLEOTIDE SEQUENCE [LARGE SCALE GENOMIC DNA]</scope>
    <source>
        <strain evidence="2 3">Poly51</strain>
    </source>
</reference>
<dbReference type="InterPro" id="IPR008538">
    <property type="entry name" value="Uma2"/>
</dbReference>
<dbReference type="RefSeq" id="WP_146453642.1">
    <property type="nucleotide sequence ID" value="NZ_SJPW01000001.1"/>
</dbReference>
<dbReference type="CDD" id="cd06260">
    <property type="entry name" value="DUF820-like"/>
    <property type="match status" value="1"/>
</dbReference>
<keyword evidence="3" id="KW-1185">Reference proteome</keyword>
<organism evidence="2 3">
    <name type="scientific">Rubripirellula tenax</name>
    <dbReference type="NCBI Taxonomy" id="2528015"/>
    <lineage>
        <taxon>Bacteria</taxon>
        <taxon>Pseudomonadati</taxon>
        <taxon>Planctomycetota</taxon>
        <taxon>Planctomycetia</taxon>
        <taxon>Pirellulales</taxon>
        <taxon>Pirellulaceae</taxon>
        <taxon>Rubripirellula</taxon>
    </lineage>
</organism>
<dbReference type="Gene3D" id="3.90.1570.10">
    <property type="entry name" value="tt1808, chain A"/>
    <property type="match status" value="1"/>
</dbReference>
<protein>
    <recommendedName>
        <fullName evidence="1">Putative restriction endonuclease domain-containing protein</fullName>
    </recommendedName>
</protein>
<dbReference type="OrthoDB" id="274259at2"/>
<dbReference type="PANTHER" id="PTHR34107">
    <property type="entry name" value="SLL0198 PROTEIN-RELATED"/>
    <property type="match status" value="1"/>
</dbReference>
<accession>A0A5C6FJ38</accession>
<evidence type="ECO:0000259" key="1">
    <source>
        <dbReference type="Pfam" id="PF05685"/>
    </source>
</evidence>
<name>A0A5C6FJ38_9BACT</name>
<feature type="domain" description="Putative restriction endonuclease" evidence="1">
    <location>
        <begin position="34"/>
        <end position="151"/>
    </location>
</feature>